<dbReference type="AlphaFoldDB" id="N1UM27"/>
<sequence>MSSPNSSQSTNFKKRSSNVLENREVRLKKASSWLRKKDPITKN</sequence>
<organism evidence="2 3">
    <name type="scientific">Leptospira interrogans serovar Australis str. 200703203</name>
    <dbReference type="NCBI Taxonomy" id="1085541"/>
    <lineage>
        <taxon>Bacteria</taxon>
        <taxon>Pseudomonadati</taxon>
        <taxon>Spirochaetota</taxon>
        <taxon>Spirochaetia</taxon>
        <taxon>Leptospirales</taxon>
        <taxon>Leptospiraceae</taxon>
        <taxon>Leptospira</taxon>
    </lineage>
</organism>
<dbReference type="EMBL" id="AHNY02000179">
    <property type="protein sequence ID" value="EMY24704.1"/>
    <property type="molecule type" value="Genomic_DNA"/>
</dbReference>
<gene>
    <name evidence="2" type="ORF">LEP1GSC115_5287</name>
</gene>
<comment type="caution">
    <text evidence="2">The sequence shown here is derived from an EMBL/GenBank/DDBJ whole genome shotgun (WGS) entry which is preliminary data.</text>
</comment>
<reference evidence="2 3" key="1">
    <citation type="submission" date="2013-02" db="EMBL/GenBank/DDBJ databases">
        <authorList>
            <person name="Harkins D.M."/>
            <person name="Durkin A.S."/>
            <person name="Brinkac L.M."/>
            <person name="Haft D.H."/>
            <person name="Selengut J.D."/>
            <person name="Sanka R."/>
            <person name="DePew J."/>
            <person name="Purushe J."/>
            <person name="Picardeau M."/>
            <person name="Werts C."/>
            <person name="Goarant C."/>
            <person name="Vinetz J.M."/>
            <person name="Sutton G.G."/>
            <person name="Nierman W.C."/>
            <person name="Fouts D.E."/>
        </authorList>
    </citation>
    <scope>NUCLEOTIDE SEQUENCE [LARGE SCALE GENOMIC DNA]</scope>
    <source>
        <strain evidence="2 3">200703203</strain>
    </source>
</reference>
<dbReference type="Proteomes" id="UP000012220">
    <property type="component" value="Unassembled WGS sequence"/>
</dbReference>
<feature type="compositionally biased region" description="Polar residues" evidence="1">
    <location>
        <begin position="1"/>
        <end position="11"/>
    </location>
</feature>
<accession>N1UM27</accession>
<feature type="region of interest" description="Disordered" evidence="1">
    <location>
        <begin position="1"/>
        <end position="23"/>
    </location>
</feature>
<protein>
    <submittedName>
        <fullName evidence="2">Uncharacterized protein</fullName>
    </submittedName>
</protein>
<evidence type="ECO:0000313" key="2">
    <source>
        <dbReference type="EMBL" id="EMY24704.1"/>
    </source>
</evidence>
<proteinExistence type="predicted"/>
<evidence type="ECO:0000313" key="3">
    <source>
        <dbReference type="Proteomes" id="UP000012220"/>
    </source>
</evidence>
<dbReference type="BioCyc" id="LINT1085541:G11IQ-1603-MONOMER"/>
<evidence type="ECO:0000256" key="1">
    <source>
        <dbReference type="SAM" id="MobiDB-lite"/>
    </source>
</evidence>
<name>N1UM27_LEPIR</name>